<dbReference type="EMBL" id="AYZM01000138">
    <property type="protein sequence ID" value="KRN19298.1"/>
    <property type="molecule type" value="Genomic_DNA"/>
</dbReference>
<evidence type="ECO:0000313" key="3">
    <source>
        <dbReference type="Proteomes" id="UP000051442"/>
    </source>
</evidence>
<accession>A0A0R2ESC0</accession>
<evidence type="ECO:0000313" key="2">
    <source>
        <dbReference type="EMBL" id="KRN19298.1"/>
    </source>
</evidence>
<keyword evidence="3" id="KW-1185">Reference proteome</keyword>
<protein>
    <submittedName>
        <fullName evidence="2">Uncharacterized protein</fullName>
    </submittedName>
</protein>
<proteinExistence type="predicted"/>
<name>A0A0R2ESC0_9LACO</name>
<gene>
    <name evidence="2" type="ORF">FD14_GL001708</name>
</gene>
<evidence type="ECO:0000256" key="1">
    <source>
        <dbReference type="SAM" id="MobiDB-lite"/>
    </source>
</evidence>
<organism evidence="2 3">
    <name type="scientific">Secundilactobacillus similis DSM 23365 = JCM 2765</name>
    <dbReference type="NCBI Taxonomy" id="1423804"/>
    <lineage>
        <taxon>Bacteria</taxon>
        <taxon>Bacillati</taxon>
        <taxon>Bacillota</taxon>
        <taxon>Bacilli</taxon>
        <taxon>Lactobacillales</taxon>
        <taxon>Lactobacillaceae</taxon>
        <taxon>Secundilactobacillus</taxon>
    </lineage>
</organism>
<dbReference type="Proteomes" id="UP000051442">
    <property type="component" value="Unassembled WGS sequence"/>
</dbReference>
<comment type="caution">
    <text evidence="2">The sequence shown here is derived from an EMBL/GenBank/DDBJ whole genome shotgun (WGS) entry which is preliminary data.</text>
</comment>
<dbReference type="PATRIC" id="fig|1423804.4.peg.1848"/>
<feature type="region of interest" description="Disordered" evidence="1">
    <location>
        <begin position="1"/>
        <end position="42"/>
    </location>
</feature>
<feature type="compositionally biased region" description="Polar residues" evidence="1">
    <location>
        <begin position="1"/>
        <end position="33"/>
    </location>
</feature>
<sequence length="57" mass="6365">MQVSASWNTFRRGSQNTQLKSITKPTNQQNRSLKATPKTDGAVSALTQPQKYFVKVP</sequence>
<reference evidence="2 3" key="1">
    <citation type="journal article" date="2015" name="Genome Announc.">
        <title>Expanding the biotechnology potential of lactobacilli through comparative genomics of 213 strains and associated genera.</title>
        <authorList>
            <person name="Sun Z."/>
            <person name="Harris H.M."/>
            <person name="McCann A."/>
            <person name="Guo C."/>
            <person name="Argimon S."/>
            <person name="Zhang W."/>
            <person name="Yang X."/>
            <person name="Jeffery I.B."/>
            <person name="Cooney J.C."/>
            <person name="Kagawa T.F."/>
            <person name="Liu W."/>
            <person name="Song Y."/>
            <person name="Salvetti E."/>
            <person name="Wrobel A."/>
            <person name="Rasinkangas P."/>
            <person name="Parkhill J."/>
            <person name="Rea M.C."/>
            <person name="O'Sullivan O."/>
            <person name="Ritari J."/>
            <person name="Douillard F.P."/>
            <person name="Paul Ross R."/>
            <person name="Yang R."/>
            <person name="Briner A.E."/>
            <person name="Felis G.E."/>
            <person name="de Vos W.M."/>
            <person name="Barrangou R."/>
            <person name="Klaenhammer T.R."/>
            <person name="Caufield P.W."/>
            <person name="Cui Y."/>
            <person name="Zhang H."/>
            <person name="O'Toole P.W."/>
        </authorList>
    </citation>
    <scope>NUCLEOTIDE SEQUENCE [LARGE SCALE GENOMIC DNA]</scope>
    <source>
        <strain evidence="2 3">DSM 23365</strain>
    </source>
</reference>
<dbReference type="AlphaFoldDB" id="A0A0R2ESC0"/>